<dbReference type="PANTHER" id="PTHR10166:SF66">
    <property type="entry name" value="VWFA AND CACHE DOMAIN-CONTAINING PROTEIN CG16868"/>
    <property type="match status" value="1"/>
</dbReference>
<dbReference type="EMBL" id="JARAKH010000008">
    <property type="protein sequence ID" value="KAK8401577.1"/>
    <property type="molecule type" value="Genomic_DNA"/>
</dbReference>
<comment type="caution">
    <text evidence="3">The sequence shown here is derived from an EMBL/GenBank/DDBJ whole genome shotgun (WGS) entry which is preliminary data.</text>
</comment>
<feature type="chain" id="PRO_5044717149" description="VWFA domain-containing protein" evidence="2">
    <location>
        <begin position="39"/>
        <end position="1418"/>
    </location>
</feature>
<evidence type="ECO:0000313" key="4">
    <source>
        <dbReference type="Proteomes" id="UP001487740"/>
    </source>
</evidence>
<evidence type="ECO:0000313" key="3">
    <source>
        <dbReference type="EMBL" id="KAK8401575.1"/>
    </source>
</evidence>
<proteinExistence type="predicted"/>
<feature type="signal peptide" evidence="2">
    <location>
        <begin position="1"/>
        <end position="38"/>
    </location>
</feature>
<dbReference type="EMBL" id="JARAKH010000008">
    <property type="protein sequence ID" value="KAK8401575.1"/>
    <property type="molecule type" value="Genomic_DNA"/>
</dbReference>
<dbReference type="GO" id="GO:0005245">
    <property type="term" value="F:voltage-gated calcium channel activity"/>
    <property type="evidence" value="ECO:0007669"/>
    <property type="project" value="TreeGrafter"/>
</dbReference>
<dbReference type="InterPro" id="IPR051173">
    <property type="entry name" value="Ca_channel_alpha-2/delta"/>
</dbReference>
<keyword evidence="2" id="KW-0732">Signal</keyword>
<dbReference type="Proteomes" id="UP001487740">
    <property type="component" value="Unassembled WGS sequence"/>
</dbReference>
<dbReference type="GO" id="GO:0005891">
    <property type="term" value="C:voltage-gated calcium channel complex"/>
    <property type="evidence" value="ECO:0007669"/>
    <property type="project" value="TreeGrafter"/>
</dbReference>
<gene>
    <name evidence="3" type="ORF">O3P69_001014</name>
</gene>
<dbReference type="PANTHER" id="PTHR10166">
    <property type="entry name" value="VOLTAGE-DEPENDENT CALCIUM CHANNEL SUBUNIT ALPHA-2/DELTA-RELATED"/>
    <property type="match status" value="1"/>
</dbReference>
<evidence type="ECO:0000256" key="1">
    <source>
        <dbReference type="SAM" id="MobiDB-lite"/>
    </source>
</evidence>
<protein>
    <recommendedName>
        <fullName evidence="5">VWFA domain-containing protein</fullName>
    </recommendedName>
</protein>
<name>A0AAW0UNF6_SCYPA</name>
<dbReference type="FunFam" id="3.30.450.20:FF:000024">
    <property type="entry name" value="VWFA and cache domain-containing protein 1"/>
    <property type="match status" value="1"/>
</dbReference>
<dbReference type="CDD" id="cd18774">
    <property type="entry name" value="PDC2_HK_sensor"/>
    <property type="match status" value="1"/>
</dbReference>
<organism evidence="3 4">
    <name type="scientific">Scylla paramamosain</name>
    <name type="common">Mud crab</name>
    <dbReference type="NCBI Taxonomy" id="85552"/>
    <lineage>
        <taxon>Eukaryota</taxon>
        <taxon>Metazoa</taxon>
        <taxon>Ecdysozoa</taxon>
        <taxon>Arthropoda</taxon>
        <taxon>Crustacea</taxon>
        <taxon>Multicrustacea</taxon>
        <taxon>Malacostraca</taxon>
        <taxon>Eumalacostraca</taxon>
        <taxon>Eucarida</taxon>
        <taxon>Decapoda</taxon>
        <taxon>Pleocyemata</taxon>
        <taxon>Brachyura</taxon>
        <taxon>Eubrachyura</taxon>
        <taxon>Portunoidea</taxon>
        <taxon>Portunidae</taxon>
        <taxon>Portuninae</taxon>
        <taxon>Scylla</taxon>
    </lineage>
</organism>
<dbReference type="InterPro" id="IPR029151">
    <property type="entry name" value="Sensor-like_sf"/>
</dbReference>
<feature type="compositionally biased region" description="Polar residues" evidence="1">
    <location>
        <begin position="1329"/>
        <end position="1338"/>
    </location>
</feature>
<accession>A0AAW0UNF6</accession>
<feature type="region of interest" description="Disordered" evidence="1">
    <location>
        <begin position="1314"/>
        <end position="1385"/>
    </location>
</feature>
<dbReference type="EMBL" id="JARAKH010000008">
    <property type="protein sequence ID" value="KAK8401576.1"/>
    <property type="molecule type" value="Genomic_DNA"/>
</dbReference>
<reference evidence="3 4" key="1">
    <citation type="submission" date="2023-03" db="EMBL/GenBank/DDBJ databases">
        <title>High-quality genome of Scylla paramamosain provides insights in environmental adaptation.</title>
        <authorList>
            <person name="Zhang L."/>
        </authorList>
    </citation>
    <scope>NUCLEOTIDE SEQUENCE [LARGE SCALE GENOMIC DNA]</scope>
    <source>
        <strain evidence="3">LZ_2023a</strain>
        <tissue evidence="3">Muscle</tissue>
    </source>
</reference>
<dbReference type="Gene3D" id="3.30.450.20">
    <property type="entry name" value="PAS domain"/>
    <property type="match status" value="2"/>
</dbReference>
<evidence type="ECO:0008006" key="5">
    <source>
        <dbReference type="Google" id="ProtNLM"/>
    </source>
</evidence>
<sequence>MRTSAPPTVCSGRSTAALLTTLLPLTVSLLVWASQSQAQESRADVATNTSSSSASRAMSVLQNASDGIDATQPGSKPVIYVNNPQLLREMQEQSLLHHTFRLSAGGVPSKEEDGILEGGIPLLERSATLGSQLRHLANNELGVTHMQATFDELPYSNLERKEEETVKEMVQSLERKFSLYSRLLTEMCETLEEQFTLDEPRLGREAQEYRPCCLIPDNYLEYKSHFGTRVNEELWCDTGFGSGDHLLPDDFFVAPYNLTEMFALNLRRYPTIKWQYFMSTNGLHTEYPAHRPGTSLGSDCGQSSRHRHVYEGTLRPRGRNIVLLYDLGEALTPRLLLTAKAIGHQVVSTLTLQDNIAVVGVAGNVARPAAACMRSAMTPATHDVKQTARHFMDFLEIQNEPTNHTLGLMTALNIISQSANSSALLVYVSRGVVSSQHQVHTIMTSLASKLDTIKTRVIISTFGLGLLKHEFSLEEQFLAALTKQDFKMFDIEYSKTPETGKFVGLDSTLNVSPFIHNMYDVVEEPPLPKEGALRDLVISDPYWDDDSSETVVSMSKIVRTEEGRLLGMIGIDLPLANLLEDVTHFTSPAHSYAFVMDAQGNVLGHPKLGRPESWTLPLVPTDVMLLEQTPGLSSIRGEFFSTHSGHTFLHGRAHNGDQLDKLHYWWHQSESNGWVMVVAWHDSGLPRRRLSRSVRPLPPTALFHRLDLLSPSEARVCRHFNQMATLDGSTLFLSVGSYVSPLSQLASGVESLGAVQSITAYLSDNTQLIANPGLRLGVRTDATALYQISDFWKKQHEDSDLSKYIVRRYAAASSGVAIMYPGTLLDRSFDPRSQSWYLSALSNPGRVVVSPPYLDPGGAGYIITASHTVYQGESAAMHSPADPVAAVLAADFTVGYFYKILLDLEPACGGDDIFDQERKVRCFLVNSEGYLVAHPSLLDPTRSSGPSVNIPPHITHQEPVLSMELLGRVEGWLTKASCGRWWHGASERHYSLQVPANQVVTLPATSNQGDNSPCLQYALVSVPSTNLILAIINQTCSPSVAFCPCSMDDRLCLNCQLVEAGACECPCECPLSSHPCGDSFEEDKSYPWSTESSSPTNDTKDSANRIWQTYFDKSFGNGQPVPQVLELTTQPPDLAPTCHRVPEPPVSLQYSIGLLAHLDSCVAVSCSLHATPTACLGVIGCVWCYLNGDGSSLLSHPHCTEAHHCYGGIIGGPSPYPHGLATLPHSDNTHGDSGNPIGPVAGGVMAVFLVIAVAVYCYRQHVGSSSNSLYTPASLQPRPSIYQSQPAHDIDAGDDDLLDVCGVGVGAAAAVSPYRMNPGYRRPPGVADSSDQGYSTMTPHDDSENLNYTDLGGLVGLPASHTVDDAPSSSGWSPPPSPGRQERRGSLLEPSHTLLPPAKRNGPNIIQVPVTVHMVDSV</sequence>
<keyword evidence="4" id="KW-1185">Reference proteome</keyword>
<evidence type="ECO:0000256" key="2">
    <source>
        <dbReference type="SAM" id="SignalP"/>
    </source>
</evidence>
<dbReference type="CDD" id="cd18773">
    <property type="entry name" value="PDC1_HK_sensor"/>
    <property type="match status" value="1"/>
</dbReference>
<dbReference type="SUPFAM" id="SSF103190">
    <property type="entry name" value="Sensory domain-like"/>
    <property type="match status" value="1"/>
</dbReference>